<feature type="chain" id="PRO_5014720223" evidence="3">
    <location>
        <begin position="27"/>
        <end position="370"/>
    </location>
</feature>
<dbReference type="PANTHER" id="PTHR30469:SF15">
    <property type="entry name" value="HLYD FAMILY OF SECRETION PROTEINS"/>
    <property type="match status" value="1"/>
</dbReference>
<dbReference type="Pfam" id="PF25917">
    <property type="entry name" value="BSH_RND"/>
    <property type="match status" value="1"/>
</dbReference>
<dbReference type="AlphaFoldDB" id="A0A2K9ESI5"/>
<feature type="signal peptide" evidence="3">
    <location>
        <begin position="1"/>
        <end position="26"/>
    </location>
</feature>
<dbReference type="GO" id="GO:0015562">
    <property type="term" value="F:efflux transmembrane transporter activity"/>
    <property type="evidence" value="ECO:0007669"/>
    <property type="project" value="TreeGrafter"/>
</dbReference>
<dbReference type="RefSeq" id="WP_101460452.1">
    <property type="nucleotide sequence ID" value="NZ_CP025408.1"/>
</dbReference>
<proteinExistence type="inferred from homology"/>
<gene>
    <name evidence="6" type="ORF">CUV01_10645</name>
</gene>
<dbReference type="EMBL" id="CP025408">
    <property type="protein sequence ID" value="AUH33786.1"/>
    <property type="molecule type" value="Genomic_DNA"/>
</dbReference>
<accession>A0A2K9ESI5</accession>
<dbReference type="GO" id="GO:1990281">
    <property type="term" value="C:efflux pump complex"/>
    <property type="evidence" value="ECO:0007669"/>
    <property type="project" value="TreeGrafter"/>
</dbReference>
<keyword evidence="3" id="KW-0732">Signal</keyword>
<dbReference type="PANTHER" id="PTHR30469">
    <property type="entry name" value="MULTIDRUG RESISTANCE PROTEIN MDTA"/>
    <property type="match status" value="1"/>
</dbReference>
<evidence type="ECO:0000256" key="3">
    <source>
        <dbReference type="SAM" id="SignalP"/>
    </source>
</evidence>
<reference evidence="6 7" key="1">
    <citation type="submission" date="2017-12" db="EMBL/GenBank/DDBJ databases">
        <authorList>
            <person name="Hurst M.R.H."/>
        </authorList>
    </citation>
    <scope>NUCLEOTIDE SEQUENCE [LARGE SCALE GENOMIC DNA]</scope>
    <source>
        <strain evidence="6 7">BM15</strain>
    </source>
</reference>
<feature type="coiled-coil region" evidence="2">
    <location>
        <begin position="141"/>
        <end position="175"/>
    </location>
</feature>
<keyword evidence="2" id="KW-0175">Coiled coil</keyword>
<evidence type="ECO:0000256" key="2">
    <source>
        <dbReference type="SAM" id="Coils"/>
    </source>
</evidence>
<dbReference type="OrthoDB" id="9813967at2"/>
<dbReference type="Gene3D" id="2.40.50.100">
    <property type="match status" value="1"/>
</dbReference>
<dbReference type="KEGG" id="paro:CUV01_10645"/>
<dbReference type="InterPro" id="IPR058792">
    <property type="entry name" value="Beta-barrel_RND_2"/>
</dbReference>
<dbReference type="InterPro" id="IPR058625">
    <property type="entry name" value="MdtA-like_BSH"/>
</dbReference>
<dbReference type="SUPFAM" id="SSF111369">
    <property type="entry name" value="HlyD-like secretion proteins"/>
    <property type="match status" value="1"/>
</dbReference>
<evidence type="ECO:0000313" key="7">
    <source>
        <dbReference type="Proteomes" id="UP000233742"/>
    </source>
</evidence>
<feature type="domain" description="Multidrug resistance protein MdtA-like barrel-sandwich hybrid" evidence="4">
    <location>
        <begin position="70"/>
        <end position="205"/>
    </location>
</feature>
<keyword evidence="7" id="KW-1185">Reference proteome</keyword>
<evidence type="ECO:0000259" key="4">
    <source>
        <dbReference type="Pfam" id="PF25917"/>
    </source>
</evidence>
<dbReference type="Proteomes" id="UP000233742">
    <property type="component" value="Chromosome"/>
</dbReference>
<sequence length="370" mass="38990">MNSRQHITRLAGALCLAAAMALPAAAFQLPWQKDEAPAPAGPPRPVVTEVVSDSDIKARSVPGLVVARQQVTLGFQTLGRLVARHVELGDDVVTGDVLAELDPDDLADNVRAASASLDAAEVQLSTSQATAERTRALARRNVASTAQLEQAEQALATAEASVGQARSELIRAEDAEGFARMAAPFDGVVSAVYANPGAVLTAGEQVLQLSAREAREAVIDLPDAALSELGDGAVFTVWQDDDPATETRATVDRIDPLADSATRTRRVHLSLDDGAHLRLGSLIRARVAGETEIAMTLPLQAVFDRDGLDHVWRVQRQGDQAVVELVHVVLGASLLGRAFVNSGLQQGDEVVIRGVNSLSEGQAVGERVAP</sequence>
<dbReference type="Pfam" id="PF25954">
    <property type="entry name" value="Beta-barrel_RND_2"/>
    <property type="match status" value="1"/>
</dbReference>
<comment type="similarity">
    <text evidence="1">Belongs to the membrane fusion protein (MFP) (TC 8.A.1) family.</text>
</comment>
<dbReference type="Gene3D" id="2.40.30.170">
    <property type="match status" value="1"/>
</dbReference>
<dbReference type="Gene3D" id="2.40.420.20">
    <property type="match status" value="1"/>
</dbReference>
<organism evidence="6 7">
    <name type="scientific">Paracoccus tegillarcae</name>
    <dbReference type="NCBI Taxonomy" id="1529068"/>
    <lineage>
        <taxon>Bacteria</taxon>
        <taxon>Pseudomonadati</taxon>
        <taxon>Pseudomonadota</taxon>
        <taxon>Alphaproteobacteria</taxon>
        <taxon>Rhodobacterales</taxon>
        <taxon>Paracoccaceae</taxon>
        <taxon>Paracoccus</taxon>
    </lineage>
</organism>
<dbReference type="InterPro" id="IPR006143">
    <property type="entry name" value="RND_pump_MFP"/>
</dbReference>
<feature type="domain" description="CusB-like beta-barrel" evidence="5">
    <location>
        <begin position="219"/>
        <end position="290"/>
    </location>
</feature>
<name>A0A2K9ESI5_9RHOB</name>
<protein>
    <submittedName>
        <fullName evidence="6">Efflux RND transporter periplasmic adaptor subunit</fullName>
    </submittedName>
</protein>
<evidence type="ECO:0000256" key="1">
    <source>
        <dbReference type="ARBA" id="ARBA00009477"/>
    </source>
</evidence>
<dbReference type="Gene3D" id="1.10.287.470">
    <property type="entry name" value="Helix hairpin bin"/>
    <property type="match status" value="1"/>
</dbReference>
<evidence type="ECO:0000313" key="6">
    <source>
        <dbReference type="EMBL" id="AUH33786.1"/>
    </source>
</evidence>
<evidence type="ECO:0000259" key="5">
    <source>
        <dbReference type="Pfam" id="PF25954"/>
    </source>
</evidence>
<dbReference type="NCBIfam" id="TIGR01730">
    <property type="entry name" value="RND_mfp"/>
    <property type="match status" value="1"/>
</dbReference>